<proteinExistence type="predicted"/>
<dbReference type="EMBL" id="JACXAI010000002">
    <property type="protein sequence ID" value="MBD1379109.1"/>
    <property type="molecule type" value="Genomic_DNA"/>
</dbReference>
<dbReference type="Proteomes" id="UP000626844">
    <property type="component" value="Unassembled WGS sequence"/>
</dbReference>
<comment type="caution">
    <text evidence="1">The sequence shown here is derived from an EMBL/GenBank/DDBJ whole genome shotgun (WGS) entry which is preliminary data.</text>
</comment>
<dbReference type="RefSeq" id="WP_191155428.1">
    <property type="nucleotide sequence ID" value="NZ_JACXAI010000002.1"/>
</dbReference>
<keyword evidence="2" id="KW-1185">Reference proteome</keyword>
<accession>A0A926N9A7</accession>
<reference evidence="1" key="1">
    <citation type="submission" date="2020-09" db="EMBL/GenBank/DDBJ databases">
        <title>A novel bacterium of genus Bacillus, isolated from South China Sea.</title>
        <authorList>
            <person name="Huang H."/>
            <person name="Mo K."/>
            <person name="Hu Y."/>
        </authorList>
    </citation>
    <scope>NUCLEOTIDE SEQUENCE</scope>
    <source>
        <strain evidence="1">IB182487</strain>
    </source>
</reference>
<evidence type="ECO:0000313" key="1">
    <source>
        <dbReference type="EMBL" id="MBD1379109.1"/>
    </source>
</evidence>
<sequence length="69" mass="8150">MNCIVTSDITKASHWLAKEDENNEFSNVTVGNLYALKYDEREHEYYIIDDEDRYSLIFLCHEGDFVIVN</sequence>
<name>A0A926N9A7_9BACI</name>
<dbReference type="AlphaFoldDB" id="A0A926N9A7"/>
<organism evidence="1 2">
    <name type="scientific">Metabacillus arenae</name>
    <dbReference type="NCBI Taxonomy" id="2771434"/>
    <lineage>
        <taxon>Bacteria</taxon>
        <taxon>Bacillati</taxon>
        <taxon>Bacillota</taxon>
        <taxon>Bacilli</taxon>
        <taxon>Bacillales</taxon>
        <taxon>Bacillaceae</taxon>
        <taxon>Metabacillus</taxon>
    </lineage>
</organism>
<gene>
    <name evidence="1" type="ORF">IC621_02595</name>
</gene>
<evidence type="ECO:0000313" key="2">
    <source>
        <dbReference type="Proteomes" id="UP000626844"/>
    </source>
</evidence>
<protein>
    <submittedName>
        <fullName evidence="1">Uncharacterized protein</fullName>
    </submittedName>
</protein>